<feature type="transmembrane region" description="Helical" evidence="5">
    <location>
        <begin position="44"/>
        <end position="61"/>
    </location>
</feature>
<evidence type="ECO:0000256" key="4">
    <source>
        <dbReference type="ARBA" id="ARBA00023136"/>
    </source>
</evidence>
<dbReference type="Pfam" id="PF01490">
    <property type="entry name" value="Aa_trans"/>
    <property type="match status" value="1"/>
</dbReference>
<feature type="transmembrane region" description="Helical" evidence="5">
    <location>
        <begin position="161"/>
        <end position="186"/>
    </location>
</feature>
<comment type="subcellular location">
    <subcellularLocation>
        <location evidence="1">Membrane</location>
        <topology evidence="1">Multi-pass membrane protein</topology>
    </subcellularLocation>
</comment>
<feature type="domain" description="Amino acid transporter transmembrane" evidence="6">
    <location>
        <begin position="17"/>
        <end position="181"/>
    </location>
</feature>
<dbReference type="GO" id="GO:0015179">
    <property type="term" value="F:L-amino acid transmembrane transporter activity"/>
    <property type="evidence" value="ECO:0007669"/>
    <property type="project" value="TreeGrafter"/>
</dbReference>
<keyword evidence="8" id="KW-1185">Reference proteome</keyword>
<accession>A0AB34IPY3</accession>
<keyword evidence="2 5" id="KW-0812">Transmembrane</keyword>
<keyword evidence="3 5" id="KW-1133">Transmembrane helix</keyword>
<evidence type="ECO:0000259" key="6">
    <source>
        <dbReference type="Pfam" id="PF01490"/>
    </source>
</evidence>
<protein>
    <recommendedName>
        <fullName evidence="6">Amino acid transporter transmembrane domain-containing protein</fullName>
    </recommendedName>
</protein>
<proteinExistence type="predicted"/>
<dbReference type="Proteomes" id="UP001515480">
    <property type="component" value="Unassembled WGS sequence"/>
</dbReference>
<evidence type="ECO:0000256" key="5">
    <source>
        <dbReference type="SAM" id="Phobius"/>
    </source>
</evidence>
<name>A0AB34IPY3_PRYPA</name>
<evidence type="ECO:0000256" key="3">
    <source>
        <dbReference type="ARBA" id="ARBA00022989"/>
    </source>
</evidence>
<feature type="transmembrane region" description="Helical" evidence="5">
    <location>
        <begin position="12"/>
        <end position="37"/>
    </location>
</feature>
<evidence type="ECO:0000256" key="2">
    <source>
        <dbReference type="ARBA" id="ARBA00022692"/>
    </source>
</evidence>
<dbReference type="GO" id="GO:0016020">
    <property type="term" value="C:membrane"/>
    <property type="evidence" value="ECO:0007669"/>
    <property type="project" value="UniProtKB-SubCell"/>
</dbReference>
<comment type="caution">
    <text evidence="7">The sequence shown here is derived from an EMBL/GenBank/DDBJ whole genome shotgun (WGS) entry which is preliminary data.</text>
</comment>
<evidence type="ECO:0000256" key="1">
    <source>
        <dbReference type="ARBA" id="ARBA00004141"/>
    </source>
</evidence>
<feature type="transmembrane region" description="Helical" evidence="5">
    <location>
        <begin position="137"/>
        <end position="155"/>
    </location>
</feature>
<evidence type="ECO:0000313" key="8">
    <source>
        <dbReference type="Proteomes" id="UP001515480"/>
    </source>
</evidence>
<feature type="transmembrane region" description="Helical" evidence="5">
    <location>
        <begin position="108"/>
        <end position="130"/>
    </location>
</feature>
<evidence type="ECO:0000313" key="7">
    <source>
        <dbReference type="EMBL" id="KAL1503469.1"/>
    </source>
</evidence>
<sequence length="233" mass="23944">MASAEPLLEPSVPAGVGVLAATLSLAKTCVGTGVLALPYGFVQGRLLSFPSLVLLGGWNWVTSLQLLQAHAAAAREGLVGGARGASAYSQLSRVALGLGGQCLADGSLVLLLLGVCVGLQIQAGGLLAYATGQSRQACVAFTALLLLPLVLQRSMHGLAHVSIFGLAVLLFGLVVVAAYGVTTYGVPALSSRRGPRCATSSLRGDSMLWWCLQLLGLDSKGSRANGHRLLRSR</sequence>
<gene>
    <name evidence="7" type="ORF">AB1Y20_011953</name>
</gene>
<dbReference type="PANTHER" id="PTHR22950">
    <property type="entry name" value="AMINO ACID TRANSPORTER"/>
    <property type="match status" value="1"/>
</dbReference>
<dbReference type="EMBL" id="JBGBPQ010000021">
    <property type="protein sequence ID" value="KAL1503469.1"/>
    <property type="molecule type" value="Genomic_DNA"/>
</dbReference>
<dbReference type="InterPro" id="IPR013057">
    <property type="entry name" value="AA_transpt_TM"/>
</dbReference>
<reference evidence="7 8" key="1">
    <citation type="journal article" date="2024" name="Science">
        <title>Giant polyketide synthase enzymes in the biosynthesis of giant marine polyether toxins.</title>
        <authorList>
            <person name="Fallon T.R."/>
            <person name="Shende V.V."/>
            <person name="Wierzbicki I.H."/>
            <person name="Pendleton A.L."/>
            <person name="Watervoot N.F."/>
            <person name="Auber R.P."/>
            <person name="Gonzalez D.J."/>
            <person name="Wisecaver J.H."/>
            <person name="Moore B.S."/>
        </authorList>
    </citation>
    <scope>NUCLEOTIDE SEQUENCE [LARGE SCALE GENOMIC DNA]</scope>
    <source>
        <strain evidence="7 8">12B1</strain>
    </source>
</reference>
<keyword evidence="4 5" id="KW-0472">Membrane</keyword>
<dbReference type="AlphaFoldDB" id="A0AB34IPY3"/>
<organism evidence="7 8">
    <name type="scientific">Prymnesium parvum</name>
    <name type="common">Toxic golden alga</name>
    <dbReference type="NCBI Taxonomy" id="97485"/>
    <lineage>
        <taxon>Eukaryota</taxon>
        <taxon>Haptista</taxon>
        <taxon>Haptophyta</taxon>
        <taxon>Prymnesiophyceae</taxon>
        <taxon>Prymnesiales</taxon>
        <taxon>Prymnesiaceae</taxon>
        <taxon>Prymnesium</taxon>
    </lineage>
</organism>